<sequence length="438" mass="48311">MKKVVLLFFTVLITTSAFSQGLIGLLGKSQDFFTLLNEEKYQEAYLYFDTTFHAKFSEPDLKQLWTNLNTGLGKFKSADIVSSKTEGDFFVITMEGNFEKDTQNFLFAYNKAEKIVGFYLPGKTNAVAYAKPTYASDTTLYKETEIYVKTPGHELVGILTAPKNAANFPIVVLVHGSGPHDMDETVGPNKPLKDIALGLASQGIASIRYVKRTMIYNAEFYGAFTVKEELVDDAIAAVELAKTIPAANKSQIYLLGHSLGGMLAPRIATLSPDLKGILLLAAPARKMTDLIIEQNNYMYSLSKDTSAATKKQMTSLTTEIQKTRLNTLGKMKPDSSVLGLPASYWIDINNYDQVAVAKSLNKKIFVAQGALDFQVSVADYELWNAALAQNKNAVLKLYPQLNHLMSFQGMKGTSKQYESPASVSEDLVNDIASWIKAK</sequence>
<protein>
    <recommendedName>
        <fullName evidence="5">Serine aminopeptidase S33 family</fullName>
    </recommendedName>
</protein>
<dbReference type="OrthoDB" id="9809549at2"/>
<dbReference type="InterPro" id="IPR022742">
    <property type="entry name" value="Hydrolase_4"/>
</dbReference>
<comment type="caution">
    <text evidence="3">The sequence shown here is derived from an EMBL/GenBank/DDBJ whole genome shotgun (WGS) entry which is preliminary data.</text>
</comment>
<dbReference type="RefSeq" id="WP_133577132.1">
    <property type="nucleotide sequence ID" value="NZ_SNYC01000005.1"/>
</dbReference>
<proteinExistence type="predicted"/>
<dbReference type="InterPro" id="IPR029058">
    <property type="entry name" value="AB_hydrolase_fold"/>
</dbReference>
<evidence type="ECO:0000313" key="4">
    <source>
        <dbReference type="Proteomes" id="UP000295620"/>
    </source>
</evidence>
<dbReference type="PANTHER" id="PTHR43265:SF1">
    <property type="entry name" value="ESTERASE ESTD"/>
    <property type="match status" value="1"/>
</dbReference>
<dbReference type="Pfam" id="PF12146">
    <property type="entry name" value="Hydrolase_4"/>
    <property type="match status" value="1"/>
</dbReference>
<feature type="domain" description="DUF3887" evidence="2">
    <location>
        <begin position="29"/>
        <end position="118"/>
    </location>
</feature>
<organism evidence="3 4">
    <name type="scientific">Pedobacter metabolipauper</name>
    <dbReference type="NCBI Taxonomy" id="425513"/>
    <lineage>
        <taxon>Bacteria</taxon>
        <taxon>Pseudomonadati</taxon>
        <taxon>Bacteroidota</taxon>
        <taxon>Sphingobacteriia</taxon>
        <taxon>Sphingobacteriales</taxon>
        <taxon>Sphingobacteriaceae</taxon>
        <taxon>Pedobacter</taxon>
    </lineage>
</organism>
<dbReference type="PANTHER" id="PTHR43265">
    <property type="entry name" value="ESTERASE ESTD"/>
    <property type="match status" value="1"/>
</dbReference>
<dbReference type="Gene3D" id="3.10.450.590">
    <property type="match status" value="1"/>
</dbReference>
<gene>
    <name evidence="3" type="ORF">ATK78_3306</name>
</gene>
<evidence type="ECO:0000259" key="2">
    <source>
        <dbReference type="Pfam" id="PF13026"/>
    </source>
</evidence>
<accession>A0A4R6SUQ1</accession>
<name>A0A4R6SUQ1_9SPHI</name>
<dbReference type="AlphaFoldDB" id="A0A4R6SUQ1"/>
<dbReference type="Pfam" id="PF13026">
    <property type="entry name" value="DUF3887"/>
    <property type="match status" value="1"/>
</dbReference>
<dbReference type="InterPro" id="IPR053145">
    <property type="entry name" value="AB_hydrolase_Est10"/>
</dbReference>
<dbReference type="InterPro" id="IPR024981">
    <property type="entry name" value="DUF3887"/>
</dbReference>
<keyword evidence="4" id="KW-1185">Reference proteome</keyword>
<evidence type="ECO:0000259" key="1">
    <source>
        <dbReference type="Pfam" id="PF12146"/>
    </source>
</evidence>
<dbReference type="Proteomes" id="UP000295620">
    <property type="component" value="Unassembled WGS sequence"/>
</dbReference>
<dbReference type="GO" id="GO:0052689">
    <property type="term" value="F:carboxylic ester hydrolase activity"/>
    <property type="evidence" value="ECO:0007669"/>
    <property type="project" value="TreeGrafter"/>
</dbReference>
<dbReference type="SUPFAM" id="SSF53474">
    <property type="entry name" value="alpha/beta-Hydrolases"/>
    <property type="match status" value="1"/>
</dbReference>
<evidence type="ECO:0000313" key="3">
    <source>
        <dbReference type="EMBL" id="TDQ08788.1"/>
    </source>
</evidence>
<evidence type="ECO:0008006" key="5">
    <source>
        <dbReference type="Google" id="ProtNLM"/>
    </source>
</evidence>
<dbReference type="Gene3D" id="3.40.50.1820">
    <property type="entry name" value="alpha/beta hydrolase"/>
    <property type="match status" value="1"/>
</dbReference>
<feature type="domain" description="Serine aminopeptidase S33" evidence="1">
    <location>
        <begin position="228"/>
        <end position="403"/>
    </location>
</feature>
<dbReference type="EMBL" id="SNYC01000005">
    <property type="protein sequence ID" value="TDQ08788.1"/>
    <property type="molecule type" value="Genomic_DNA"/>
</dbReference>
<reference evidence="3 4" key="1">
    <citation type="submission" date="2019-03" db="EMBL/GenBank/DDBJ databases">
        <title>Genomic Encyclopedia of Archaeal and Bacterial Type Strains, Phase II (KMG-II): from individual species to whole genera.</title>
        <authorList>
            <person name="Goeker M."/>
        </authorList>
    </citation>
    <scope>NUCLEOTIDE SEQUENCE [LARGE SCALE GENOMIC DNA]</scope>
    <source>
        <strain evidence="3 4">DSM 19035</strain>
    </source>
</reference>